<dbReference type="GO" id="GO:0000156">
    <property type="term" value="F:phosphorelay response regulator activity"/>
    <property type="evidence" value="ECO:0007669"/>
    <property type="project" value="TreeGrafter"/>
</dbReference>
<organism evidence="9">
    <name type="scientific">uncultured Chloroflexota bacterium</name>
    <dbReference type="NCBI Taxonomy" id="166587"/>
    <lineage>
        <taxon>Bacteria</taxon>
        <taxon>Bacillati</taxon>
        <taxon>Chloroflexota</taxon>
        <taxon>environmental samples</taxon>
    </lineage>
</organism>
<evidence type="ECO:0000259" key="7">
    <source>
        <dbReference type="PROSITE" id="PS50110"/>
    </source>
</evidence>
<dbReference type="PANTHER" id="PTHR48111">
    <property type="entry name" value="REGULATOR OF RPOS"/>
    <property type="match status" value="1"/>
</dbReference>
<evidence type="ECO:0000259" key="8">
    <source>
        <dbReference type="PROSITE" id="PS51755"/>
    </source>
</evidence>
<dbReference type="InterPro" id="IPR001867">
    <property type="entry name" value="OmpR/PhoB-type_DNA-bd"/>
</dbReference>
<feature type="domain" description="OmpR/PhoB-type" evidence="8">
    <location>
        <begin position="203"/>
        <end position="306"/>
    </location>
</feature>
<dbReference type="InterPro" id="IPR001789">
    <property type="entry name" value="Sig_transdc_resp-reg_receiver"/>
</dbReference>
<dbReference type="GO" id="GO:0000976">
    <property type="term" value="F:transcription cis-regulatory region binding"/>
    <property type="evidence" value="ECO:0007669"/>
    <property type="project" value="TreeGrafter"/>
</dbReference>
<dbReference type="PROSITE" id="PS50110">
    <property type="entry name" value="RESPONSE_REGULATORY"/>
    <property type="match status" value="1"/>
</dbReference>
<evidence type="ECO:0000313" key="9">
    <source>
        <dbReference type="EMBL" id="CAA9211159.1"/>
    </source>
</evidence>
<dbReference type="SUPFAM" id="SSF46894">
    <property type="entry name" value="C-terminal effector domain of the bipartite response regulators"/>
    <property type="match status" value="1"/>
</dbReference>
<dbReference type="EMBL" id="CADCTC010000002">
    <property type="protein sequence ID" value="CAA9211159.1"/>
    <property type="molecule type" value="Genomic_DNA"/>
</dbReference>
<feature type="DNA-binding region" description="OmpR/PhoB-type" evidence="5">
    <location>
        <begin position="203"/>
        <end position="306"/>
    </location>
</feature>
<sequence length="313" mass="33072">MIGGTNFPNTTASFQPMSASGHTQTHVLLVEDDPSVAMTIKDMLESEGYNVRHVDNGARARVAVADPSEPQPDLIILDLMLPDTDGLVLCADLKTRLSAPVIICSASPRKRDAVLGLRLGADDYIAKPFDVEEFLTRVATVLRRAQPWGARPAPSAFGSAPAAAPSAIQSNGAATPSNETHAAPDGTFQPATGGSASSSAGGAGSVAVGPLSLEHARRRVAFAGEELQLTPTEYRLLATFMARPDEVLSRQELAQVVWGYEDASIGRSIDVHVHRLRTKLLASQEQHGIPGPSVVSVRGFGYKLLEDVSCMAA</sequence>
<dbReference type="InterPro" id="IPR039420">
    <property type="entry name" value="WalR-like"/>
</dbReference>
<dbReference type="SMART" id="SM00862">
    <property type="entry name" value="Trans_reg_C"/>
    <property type="match status" value="1"/>
</dbReference>
<feature type="domain" description="Response regulatory" evidence="7">
    <location>
        <begin position="26"/>
        <end position="142"/>
    </location>
</feature>
<proteinExistence type="predicted"/>
<keyword evidence="4" id="KW-0597">Phosphoprotein</keyword>
<evidence type="ECO:0000256" key="1">
    <source>
        <dbReference type="ARBA" id="ARBA00023015"/>
    </source>
</evidence>
<dbReference type="PROSITE" id="PS51755">
    <property type="entry name" value="OMPR_PHOB"/>
    <property type="match status" value="1"/>
</dbReference>
<name>A0A6J4H0W6_9CHLR</name>
<feature type="compositionally biased region" description="Polar residues" evidence="6">
    <location>
        <begin position="168"/>
        <end position="180"/>
    </location>
</feature>
<dbReference type="SMART" id="SM00448">
    <property type="entry name" value="REC"/>
    <property type="match status" value="1"/>
</dbReference>
<feature type="modified residue" description="4-aspartylphosphate" evidence="4">
    <location>
        <position position="78"/>
    </location>
</feature>
<dbReference type="SUPFAM" id="SSF52172">
    <property type="entry name" value="CheY-like"/>
    <property type="match status" value="1"/>
</dbReference>
<dbReference type="CDD" id="cd17574">
    <property type="entry name" value="REC_OmpR"/>
    <property type="match status" value="1"/>
</dbReference>
<keyword evidence="3" id="KW-0804">Transcription</keyword>
<feature type="region of interest" description="Disordered" evidence="6">
    <location>
        <begin position="149"/>
        <end position="201"/>
    </location>
</feature>
<evidence type="ECO:0000256" key="6">
    <source>
        <dbReference type="SAM" id="MobiDB-lite"/>
    </source>
</evidence>
<evidence type="ECO:0000256" key="4">
    <source>
        <dbReference type="PROSITE-ProRule" id="PRU00169"/>
    </source>
</evidence>
<dbReference type="InterPro" id="IPR011006">
    <property type="entry name" value="CheY-like_superfamily"/>
</dbReference>
<dbReference type="InterPro" id="IPR016032">
    <property type="entry name" value="Sig_transdc_resp-reg_C-effctor"/>
</dbReference>
<feature type="compositionally biased region" description="Low complexity" evidence="6">
    <location>
        <begin position="150"/>
        <end position="167"/>
    </location>
</feature>
<dbReference type="Pfam" id="PF00072">
    <property type="entry name" value="Response_reg"/>
    <property type="match status" value="1"/>
</dbReference>
<keyword evidence="1" id="KW-0805">Transcription regulation</keyword>
<evidence type="ECO:0000256" key="2">
    <source>
        <dbReference type="ARBA" id="ARBA00023125"/>
    </source>
</evidence>
<evidence type="ECO:0000256" key="5">
    <source>
        <dbReference type="PROSITE-ProRule" id="PRU01091"/>
    </source>
</evidence>
<reference evidence="9" key="1">
    <citation type="submission" date="2020-02" db="EMBL/GenBank/DDBJ databases">
        <authorList>
            <person name="Meier V. D."/>
        </authorList>
    </citation>
    <scope>NUCLEOTIDE SEQUENCE</scope>
    <source>
        <strain evidence="9">AVDCRST_MAG77</strain>
    </source>
</reference>
<dbReference type="Gene3D" id="3.40.50.2300">
    <property type="match status" value="1"/>
</dbReference>
<dbReference type="Gene3D" id="1.10.10.10">
    <property type="entry name" value="Winged helix-like DNA-binding domain superfamily/Winged helix DNA-binding domain"/>
    <property type="match status" value="1"/>
</dbReference>
<dbReference type="GO" id="GO:0032993">
    <property type="term" value="C:protein-DNA complex"/>
    <property type="evidence" value="ECO:0007669"/>
    <property type="project" value="TreeGrafter"/>
</dbReference>
<accession>A0A6J4H0W6</accession>
<gene>
    <name evidence="9" type="ORF">AVDCRST_MAG77-272</name>
</gene>
<dbReference type="GO" id="GO:0005829">
    <property type="term" value="C:cytosol"/>
    <property type="evidence" value="ECO:0007669"/>
    <property type="project" value="TreeGrafter"/>
</dbReference>
<keyword evidence="2 5" id="KW-0238">DNA-binding</keyword>
<evidence type="ECO:0000256" key="3">
    <source>
        <dbReference type="ARBA" id="ARBA00023163"/>
    </source>
</evidence>
<dbReference type="PANTHER" id="PTHR48111:SF67">
    <property type="entry name" value="TRANSCRIPTIONAL REGULATORY PROTEIN TCTD"/>
    <property type="match status" value="1"/>
</dbReference>
<dbReference type="InterPro" id="IPR036388">
    <property type="entry name" value="WH-like_DNA-bd_sf"/>
</dbReference>
<dbReference type="GO" id="GO:0006355">
    <property type="term" value="P:regulation of DNA-templated transcription"/>
    <property type="evidence" value="ECO:0007669"/>
    <property type="project" value="InterPro"/>
</dbReference>
<dbReference type="CDD" id="cd00383">
    <property type="entry name" value="trans_reg_C"/>
    <property type="match status" value="1"/>
</dbReference>
<dbReference type="Pfam" id="PF00486">
    <property type="entry name" value="Trans_reg_C"/>
    <property type="match status" value="1"/>
</dbReference>
<dbReference type="AlphaFoldDB" id="A0A6J4H0W6"/>
<protein>
    <submittedName>
        <fullName evidence="9">Putative two-component system response regulator</fullName>
    </submittedName>
</protein>